<feature type="transmembrane region" description="Helical" evidence="1">
    <location>
        <begin position="127"/>
        <end position="148"/>
    </location>
</feature>
<protein>
    <submittedName>
        <fullName evidence="2">DUF308 domain-containing protein</fullName>
    </submittedName>
</protein>
<feature type="transmembrane region" description="Helical" evidence="1">
    <location>
        <begin position="36"/>
        <end position="56"/>
    </location>
</feature>
<gene>
    <name evidence="2" type="ORF">H8693_00055</name>
</gene>
<feature type="transmembrane region" description="Helical" evidence="1">
    <location>
        <begin position="63"/>
        <end position="86"/>
    </location>
</feature>
<evidence type="ECO:0000313" key="2">
    <source>
        <dbReference type="EMBL" id="MBC8537327.1"/>
    </source>
</evidence>
<name>A0A926DGC5_9FIRM</name>
<keyword evidence="1" id="KW-0472">Membrane</keyword>
<comment type="caution">
    <text evidence="2">The sequence shown here is derived from an EMBL/GenBank/DDBJ whole genome shotgun (WGS) entry which is preliminary data.</text>
</comment>
<dbReference type="InterPro" id="IPR005325">
    <property type="entry name" value="DUF308_memb"/>
</dbReference>
<dbReference type="AlphaFoldDB" id="A0A926DGC5"/>
<keyword evidence="1" id="KW-0812">Transmembrane</keyword>
<sequence length="176" mass="19162">MRESKVDPQQKILSVTVGLLTVIIGLFVAIKPFEGVNFLLIVALLALGLYELFGWFRAENRTIWALAGGCVSLLFAVLALFNIINILFIWDILLYTIPIWAICNGLIKLAGVFALMRRGEGGFGWKLLTGFFGILLGALLLILPAAGIMTMTEFTGILTGVLLLVFGINVIVDAYA</sequence>
<evidence type="ECO:0000256" key="1">
    <source>
        <dbReference type="SAM" id="Phobius"/>
    </source>
</evidence>
<keyword evidence="1" id="KW-1133">Transmembrane helix</keyword>
<organism evidence="2 3">
    <name type="scientific">Guopingia tenuis</name>
    <dbReference type="NCBI Taxonomy" id="2763656"/>
    <lineage>
        <taxon>Bacteria</taxon>
        <taxon>Bacillati</taxon>
        <taxon>Bacillota</taxon>
        <taxon>Clostridia</taxon>
        <taxon>Christensenellales</taxon>
        <taxon>Christensenellaceae</taxon>
        <taxon>Guopingia</taxon>
    </lineage>
</organism>
<reference evidence="2" key="1">
    <citation type="submission" date="2020-08" db="EMBL/GenBank/DDBJ databases">
        <title>Genome public.</title>
        <authorList>
            <person name="Liu C."/>
            <person name="Sun Q."/>
        </authorList>
    </citation>
    <scope>NUCLEOTIDE SEQUENCE</scope>
    <source>
        <strain evidence="2">NSJ-63</strain>
    </source>
</reference>
<feature type="transmembrane region" description="Helical" evidence="1">
    <location>
        <begin position="92"/>
        <end position="115"/>
    </location>
</feature>
<dbReference type="Proteomes" id="UP000617951">
    <property type="component" value="Unassembled WGS sequence"/>
</dbReference>
<feature type="transmembrane region" description="Helical" evidence="1">
    <location>
        <begin position="154"/>
        <end position="172"/>
    </location>
</feature>
<dbReference type="Pfam" id="PF03729">
    <property type="entry name" value="DUF308"/>
    <property type="match status" value="1"/>
</dbReference>
<feature type="transmembrane region" description="Helical" evidence="1">
    <location>
        <begin position="12"/>
        <end position="30"/>
    </location>
</feature>
<accession>A0A926DGC5</accession>
<evidence type="ECO:0000313" key="3">
    <source>
        <dbReference type="Proteomes" id="UP000617951"/>
    </source>
</evidence>
<dbReference type="EMBL" id="JACRSS010000001">
    <property type="protein sequence ID" value="MBC8537327.1"/>
    <property type="molecule type" value="Genomic_DNA"/>
</dbReference>
<keyword evidence="3" id="KW-1185">Reference proteome</keyword>
<dbReference type="RefSeq" id="WP_249279262.1">
    <property type="nucleotide sequence ID" value="NZ_JACRSS010000001.1"/>
</dbReference>
<proteinExistence type="predicted"/>